<sequence length="74" mass="8453">MERTESVSEICIKTGFRSTATKSRIAGEENRIRLVGPLHGKPFSPRRRSLLSASFSSAKCREQWQGYRIRSHCL</sequence>
<name>A0A448XGW9_9PLAT</name>
<keyword evidence="2" id="KW-1185">Reference proteome</keyword>
<comment type="caution">
    <text evidence="1">The sequence shown here is derived from an EMBL/GenBank/DDBJ whole genome shotgun (WGS) entry which is preliminary data.</text>
</comment>
<gene>
    <name evidence="1" type="ORF">PXEA_LOCUS29839</name>
</gene>
<accession>A0A448XGW9</accession>
<proteinExistence type="predicted"/>
<dbReference type="EMBL" id="CAAALY010252150">
    <property type="protein sequence ID" value="VEL36399.1"/>
    <property type="molecule type" value="Genomic_DNA"/>
</dbReference>
<dbReference type="AlphaFoldDB" id="A0A448XGW9"/>
<organism evidence="1 2">
    <name type="scientific">Protopolystoma xenopodis</name>
    <dbReference type="NCBI Taxonomy" id="117903"/>
    <lineage>
        <taxon>Eukaryota</taxon>
        <taxon>Metazoa</taxon>
        <taxon>Spiralia</taxon>
        <taxon>Lophotrochozoa</taxon>
        <taxon>Platyhelminthes</taxon>
        <taxon>Monogenea</taxon>
        <taxon>Polyopisthocotylea</taxon>
        <taxon>Polystomatidea</taxon>
        <taxon>Polystomatidae</taxon>
        <taxon>Protopolystoma</taxon>
    </lineage>
</organism>
<dbReference type="Proteomes" id="UP000784294">
    <property type="component" value="Unassembled WGS sequence"/>
</dbReference>
<reference evidence="1" key="1">
    <citation type="submission" date="2018-11" db="EMBL/GenBank/DDBJ databases">
        <authorList>
            <consortium name="Pathogen Informatics"/>
        </authorList>
    </citation>
    <scope>NUCLEOTIDE SEQUENCE</scope>
</reference>
<protein>
    <submittedName>
        <fullName evidence="1">Uncharacterized protein</fullName>
    </submittedName>
</protein>
<evidence type="ECO:0000313" key="1">
    <source>
        <dbReference type="EMBL" id="VEL36399.1"/>
    </source>
</evidence>
<evidence type="ECO:0000313" key="2">
    <source>
        <dbReference type="Proteomes" id="UP000784294"/>
    </source>
</evidence>